<dbReference type="SUPFAM" id="SSF56801">
    <property type="entry name" value="Acetyl-CoA synthetase-like"/>
    <property type="match status" value="1"/>
</dbReference>
<evidence type="ECO:0000256" key="2">
    <source>
        <dbReference type="ARBA" id="ARBA00022553"/>
    </source>
</evidence>
<feature type="compositionally biased region" description="Polar residues" evidence="3">
    <location>
        <begin position="34"/>
        <end position="43"/>
    </location>
</feature>
<dbReference type="SMART" id="SM00823">
    <property type="entry name" value="PKS_PP"/>
    <property type="match status" value="1"/>
</dbReference>
<accession>A0ABS3VZC0</accession>
<keyword evidence="1" id="KW-0596">Phosphopantetheine</keyword>
<dbReference type="Pfam" id="PF00550">
    <property type="entry name" value="PP-binding"/>
    <property type="match status" value="1"/>
</dbReference>
<gene>
    <name evidence="5" type="ORF">GSF22_28390</name>
</gene>
<dbReference type="InterPro" id="IPR042099">
    <property type="entry name" value="ANL_N_sf"/>
</dbReference>
<name>A0ABS3VZC0_MICEH</name>
<dbReference type="InterPro" id="IPR020806">
    <property type="entry name" value="PKS_PP-bd"/>
</dbReference>
<dbReference type="CDD" id="cd05930">
    <property type="entry name" value="A_NRPS"/>
    <property type="match status" value="1"/>
</dbReference>
<dbReference type="InterPro" id="IPR000873">
    <property type="entry name" value="AMP-dep_synth/lig_dom"/>
</dbReference>
<protein>
    <submittedName>
        <fullName evidence="5">Amino acid adenylation domain-containing protein</fullName>
    </submittedName>
</protein>
<dbReference type="RefSeq" id="WP_208816878.1">
    <property type="nucleotide sequence ID" value="NZ_WVUH01000365.1"/>
</dbReference>
<dbReference type="InterPro" id="IPR013120">
    <property type="entry name" value="FAR_NAD-bd"/>
</dbReference>
<keyword evidence="6" id="KW-1185">Reference proteome</keyword>
<keyword evidence="2" id="KW-0597">Phosphoprotein</keyword>
<dbReference type="InterPro" id="IPR025110">
    <property type="entry name" value="AMP-bd_C"/>
</dbReference>
<dbReference type="SUPFAM" id="SSF51735">
    <property type="entry name" value="NAD(P)-binding Rossmann-fold domains"/>
    <property type="match status" value="1"/>
</dbReference>
<dbReference type="SUPFAM" id="SSF47336">
    <property type="entry name" value="ACP-like"/>
    <property type="match status" value="1"/>
</dbReference>
<dbReference type="InterPro" id="IPR036291">
    <property type="entry name" value="NAD(P)-bd_dom_sf"/>
</dbReference>
<feature type="domain" description="Carrier" evidence="4">
    <location>
        <begin position="768"/>
        <end position="843"/>
    </location>
</feature>
<dbReference type="PROSITE" id="PS50075">
    <property type="entry name" value="CARRIER"/>
    <property type="match status" value="1"/>
</dbReference>
<evidence type="ECO:0000259" key="4">
    <source>
        <dbReference type="PROSITE" id="PS50075"/>
    </source>
</evidence>
<dbReference type="InterPro" id="IPR009081">
    <property type="entry name" value="PP-bd_ACP"/>
</dbReference>
<dbReference type="PANTHER" id="PTHR44845:SF6">
    <property type="entry name" value="BETA-ALANINE-ACTIVATING ENZYME"/>
    <property type="match status" value="1"/>
</dbReference>
<feature type="region of interest" description="Disordered" evidence="3">
    <location>
        <begin position="113"/>
        <end position="139"/>
    </location>
</feature>
<dbReference type="Pfam" id="PF07993">
    <property type="entry name" value="NAD_binding_4"/>
    <property type="match status" value="1"/>
</dbReference>
<dbReference type="Pfam" id="PF13193">
    <property type="entry name" value="AMP-binding_C"/>
    <property type="match status" value="1"/>
</dbReference>
<dbReference type="EMBL" id="WVUH01000365">
    <property type="protein sequence ID" value="MBO4209879.1"/>
    <property type="molecule type" value="Genomic_DNA"/>
</dbReference>
<feature type="region of interest" description="Disordered" evidence="3">
    <location>
        <begin position="1242"/>
        <end position="1264"/>
    </location>
</feature>
<evidence type="ECO:0000313" key="6">
    <source>
        <dbReference type="Proteomes" id="UP000823521"/>
    </source>
</evidence>
<dbReference type="InterPro" id="IPR010080">
    <property type="entry name" value="Thioester_reductase-like_dom"/>
</dbReference>
<dbReference type="Gene3D" id="3.40.50.720">
    <property type="entry name" value="NAD(P)-binding Rossmann-like Domain"/>
    <property type="match status" value="1"/>
</dbReference>
<feature type="region of interest" description="Disordered" evidence="3">
    <location>
        <begin position="34"/>
        <end position="54"/>
    </location>
</feature>
<dbReference type="InterPro" id="IPR045851">
    <property type="entry name" value="AMP-bd_C_sf"/>
</dbReference>
<comment type="caution">
    <text evidence="5">The sequence shown here is derived from an EMBL/GenBank/DDBJ whole genome shotgun (WGS) entry which is preliminary data.</text>
</comment>
<feature type="compositionally biased region" description="Low complexity" evidence="3">
    <location>
        <begin position="113"/>
        <end position="128"/>
    </location>
</feature>
<dbReference type="InterPro" id="IPR036736">
    <property type="entry name" value="ACP-like_sf"/>
</dbReference>
<reference evidence="5 6" key="1">
    <citation type="submission" date="2019-12" db="EMBL/GenBank/DDBJ databases">
        <title>Whole genome sequencing of endophytic Actinobacterium Micromonospora sp. MPMI6T.</title>
        <authorList>
            <person name="Evv R."/>
            <person name="Podile A.R."/>
        </authorList>
    </citation>
    <scope>NUCLEOTIDE SEQUENCE [LARGE SCALE GENOMIC DNA]</scope>
    <source>
        <strain evidence="5 6">MPMI6</strain>
    </source>
</reference>
<organism evidence="5 6">
    <name type="scientific">Micromonospora echinofusca</name>
    <dbReference type="NCBI Taxonomy" id="47858"/>
    <lineage>
        <taxon>Bacteria</taxon>
        <taxon>Bacillati</taxon>
        <taxon>Actinomycetota</taxon>
        <taxon>Actinomycetes</taxon>
        <taxon>Micromonosporales</taxon>
        <taxon>Micromonosporaceae</taxon>
        <taxon>Micromonospora</taxon>
    </lineage>
</organism>
<proteinExistence type="predicted"/>
<dbReference type="Gene3D" id="1.10.1200.10">
    <property type="entry name" value="ACP-like"/>
    <property type="match status" value="1"/>
</dbReference>
<evidence type="ECO:0000313" key="5">
    <source>
        <dbReference type="EMBL" id="MBO4209879.1"/>
    </source>
</evidence>
<dbReference type="NCBIfam" id="TIGR01746">
    <property type="entry name" value="Thioester-redct"/>
    <property type="match status" value="1"/>
</dbReference>
<dbReference type="Pfam" id="PF00501">
    <property type="entry name" value="AMP-binding"/>
    <property type="match status" value="1"/>
</dbReference>
<dbReference type="InterPro" id="IPR010071">
    <property type="entry name" value="AA_adenyl_dom"/>
</dbReference>
<dbReference type="Gene3D" id="3.30.300.30">
    <property type="match status" value="1"/>
</dbReference>
<evidence type="ECO:0000256" key="1">
    <source>
        <dbReference type="ARBA" id="ARBA00022450"/>
    </source>
</evidence>
<dbReference type="Proteomes" id="UP000823521">
    <property type="component" value="Unassembled WGS sequence"/>
</dbReference>
<dbReference type="NCBIfam" id="TIGR01733">
    <property type="entry name" value="AA-adenyl-dom"/>
    <property type="match status" value="1"/>
</dbReference>
<dbReference type="Gene3D" id="3.40.50.12780">
    <property type="entry name" value="N-terminal domain of ligase-like"/>
    <property type="match status" value="1"/>
</dbReference>
<sequence>MSSVDTGSAAPFLRSDTPTYRHVFRQPVAGAQVSVRSGTTVPTRQPGATPPPVGDLVPDLALAAMETAVRLARELPVRVVAGDLTVHLPGWPERLRRLDGASARATVREMFATPAAGESPATPAAGGPPATPGDPADGHLVVLLDSGASVEPPSGNPAVLLICQVDAEGITVTARGGPGDPWLPGLPAVAEIFAEVAGALLADRSLAPAAAEGIGAASRATALGAYAGHAVADGPFRAIPTLIEEQVDRTPHRPAVSFQGRRLTYRRLDLVANGLALRLTDAGVRAGDVVPVLLADGLELPVAYLALMKLGAAFVPFDPAWPDDRLRAALRVLAPRVVLAADNRPLPGDPSPRVVPVAIEDIAPHPERPGRSIGPDDLIYGIFTSGTTGVPKCAMNRHDGLANRFRFMTRYFAANGGEVVLQNSRHTFDSSVWQLFWPLTTGGRVVVPAQGEFLNLEHVIDTIAAERITITDFVPSIFNVLVSMVDRDPAALARLASLRHLIVGGEEINPSMVRRLRELRPQIRITNGYGPTETSIGMVFHPVSAADGDVIPIGRPIDNCYAVVADADLRPLPPGATGEILVGGVCLGTGYFAAPGRTAEVFVPNPLPEIPGSRLYRTGDLGHFAPDGRLYFAGRRDFQVKVNGVRLELGEIETAAAGCPGVRQAKALAVRRDGHTLLALFAESGEAAATGPATSEPAVAGPGGAAPVTEAAVAAHLRRVLPRINLPRHIFVLPALPLTANGKVDREQLRRLVERRLVEDAAQVAAGDAPATRTDRVLAVFRRVLGNPGLTADVDFRAAGGDSIQAVSLAVALTGETGVEIGVADLFAQPTPAGLAALVALRAAGDDRTEPEATLVERDAELPVGLVVAGVTRPRPPRTVLLTGGTGFVGSRLVHDLLADTDVRVSCLTRAADDAAATDRVVRALAGRGLWRPGFGDRLTGYAADLGRPDLGLSPRLWDHLGRTVDLVLHNGALVNFLFDYRAHRPANVHGTAELLRLAMHHRPVPLHYVSTLGVLDTEAVRWDEPVPEDHDPAHAVPPVSGYSRSKWVAERYLGAARRRGATVTVLRLGEVMPDADSGQPNRSALTHLLLAAFDRLGVRPAVSIRSDHTPVDYVSRRVVAAVLDPGVWGEPVHLFHPQSVDFADLPEPAGTGPDRVSCAEFLAVARAAATETGDAGLHTLLSLLPAPSSGDEEQLRRGFAALLVDNPRLFRRDRCARWEQRWGLADGHPLAPSMEAYRNWRARQAGDPDPDSGLLVPSGPQTR</sequence>
<dbReference type="PANTHER" id="PTHR44845">
    <property type="entry name" value="CARRIER DOMAIN-CONTAINING PROTEIN"/>
    <property type="match status" value="1"/>
</dbReference>
<evidence type="ECO:0000256" key="3">
    <source>
        <dbReference type="SAM" id="MobiDB-lite"/>
    </source>
</evidence>